<dbReference type="InterPro" id="IPR017853">
    <property type="entry name" value="GH"/>
</dbReference>
<feature type="compositionally biased region" description="Basic and acidic residues" evidence="4">
    <location>
        <begin position="53"/>
        <end position="67"/>
    </location>
</feature>
<evidence type="ECO:0000259" key="8">
    <source>
        <dbReference type="Pfam" id="PF16355"/>
    </source>
</evidence>
<dbReference type="InterPro" id="IPR036156">
    <property type="entry name" value="Beta-gal/glucu_dom_sf"/>
</dbReference>
<dbReference type="InterPro" id="IPR051913">
    <property type="entry name" value="GH2_Domain-Containing"/>
</dbReference>
<proteinExistence type="inferred from homology"/>
<feature type="compositionally biased region" description="Polar residues" evidence="4">
    <location>
        <begin position="20"/>
        <end position="29"/>
    </location>
</feature>
<evidence type="ECO:0000313" key="10">
    <source>
        <dbReference type="EMBL" id="CAI4212779.1"/>
    </source>
</evidence>
<dbReference type="OrthoDB" id="408532at2759"/>
<dbReference type="AlphaFoldDB" id="A0A9P1GYR2"/>
<evidence type="ECO:0000256" key="3">
    <source>
        <dbReference type="ARBA" id="ARBA00023295"/>
    </source>
</evidence>
<feature type="domain" description="Glycoside hydrolase family 2 immunoglobulin-like beta-sandwich" evidence="6">
    <location>
        <begin position="141"/>
        <end position="232"/>
    </location>
</feature>
<dbReference type="InterPro" id="IPR006101">
    <property type="entry name" value="Glyco_hydro_2"/>
</dbReference>
<dbReference type="Pfam" id="PF16355">
    <property type="entry name" value="DUF4982"/>
    <property type="match status" value="1"/>
</dbReference>
<evidence type="ECO:0000259" key="6">
    <source>
        <dbReference type="Pfam" id="PF00703"/>
    </source>
</evidence>
<evidence type="ECO:0008006" key="12">
    <source>
        <dbReference type="Google" id="ProtNLM"/>
    </source>
</evidence>
<keyword evidence="11" id="KW-1185">Reference proteome</keyword>
<keyword evidence="2" id="KW-0378">Hydrolase</keyword>
<keyword evidence="3" id="KW-0326">Glycosidase</keyword>
<feature type="chain" id="PRO_5040189651" description="Beta-galactosidase" evidence="5">
    <location>
        <begin position="18"/>
        <end position="726"/>
    </location>
</feature>
<dbReference type="SUPFAM" id="SSF49303">
    <property type="entry name" value="beta-Galactosidase/glucuronidase domain"/>
    <property type="match status" value="1"/>
</dbReference>
<keyword evidence="5" id="KW-0732">Signal</keyword>
<evidence type="ECO:0000256" key="4">
    <source>
        <dbReference type="SAM" id="MobiDB-lite"/>
    </source>
</evidence>
<feature type="domain" description="DUF4982" evidence="8">
    <location>
        <begin position="570"/>
        <end position="605"/>
    </location>
</feature>
<evidence type="ECO:0000259" key="7">
    <source>
        <dbReference type="Pfam" id="PF02836"/>
    </source>
</evidence>
<dbReference type="PANTHER" id="PTHR42732:SF1">
    <property type="entry name" value="BETA-MANNOSIDASE"/>
    <property type="match status" value="1"/>
</dbReference>
<comment type="caution">
    <text evidence="10">The sequence shown here is derived from an EMBL/GenBank/DDBJ whole genome shotgun (WGS) entry which is preliminary data.</text>
</comment>
<protein>
    <recommendedName>
        <fullName evidence="12">Beta-galactosidase</fullName>
    </recommendedName>
</protein>
<feature type="region of interest" description="Disordered" evidence="4">
    <location>
        <begin position="20"/>
        <end position="68"/>
    </location>
</feature>
<dbReference type="NCBIfam" id="NF041463">
    <property type="entry name" value="GalB"/>
    <property type="match status" value="1"/>
</dbReference>
<dbReference type="InterPro" id="IPR006102">
    <property type="entry name" value="Ig-like_GH2"/>
</dbReference>
<dbReference type="Pfam" id="PF02836">
    <property type="entry name" value="Glyco_hydro_2_C"/>
    <property type="match status" value="1"/>
</dbReference>
<accession>A0A9P1GYR2</accession>
<dbReference type="Proteomes" id="UP000838763">
    <property type="component" value="Unassembled WGS sequence"/>
</dbReference>
<dbReference type="Gene3D" id="2.60.40.10">
    <property type="entry name" value="Immunoglobulins"/>
    <property type="match status" value="4"/>
</dbReference>
<feature type="domain" description="Glycoside hydrolase family 2" evidence="9">
    <location>
        <begin position="619"/>
        <end position="721"/>
    </location>
</feature>
<dbReference type="SUPFAM" id="SSF51445">
    <property type="entry name" value="(Trans)glycosidases"/>
    <property type="match status" value="1"/>
</dbReference>
<dbReference type="Pfam" id="PF18565">
    <property type="entry name" value="Glyco_hydro2_C5"/>
    <property type="match status" value="1"/>
</dbReference>
<dbReference type="Pfam" id="PF00703">
    <property type="entry name" value="Glyco_hydro_2"/>
    <property type="match status" value="1"/>
</dbReference>
<name>A0A9P1GYR2_9PEZI</name>
<dbReference type="InterPro" id="IPR040605">
    <property type="entry name" value="Glyco_hydro2_dom5"/>
</dbReference>
<organism evidence="10 11">
    <name type="scientific">Parascedosporium putredinis</name>
    <dbReference type="NCBI Taxonomy" id="1442378"/>
    <lineage>
        <taxon>Eukaryota</taxon>
        <taxon>Fungi</taxon>
        <taxon>Dikarya</taxon>
        <taxon>Ascomycota</taxon>
        <taxon>Pezizomycotina</taxon>
        <taxon>Sordariomycetes</taxon>
        <taxon>Hypocreomycetidae</taxon>
        <taxon>Microascales</taxon>
        <taxon>Microascaceae</taxon>
        <taxon>Parascedosporium</taxon>
    </lineage>
</organism>
<reference evidence="10" key="1">
    <citation type="submission" date="2022-11" db="EMBL/GenBank/DDBJ databases">
        <authorList>
            <person name="Scott C."/>
            <person name="Bruce N."/>
        </authorList>
    </citation>
    <scope>NUCLEOTIDE SEQUENCE</scope>
</reference>
<dbReference type="InterPro" id="IPR006103">
    <property type="entry name" value="Glyco_hydro_2_cat"/>
</dbReference>
<dbReference type="PRINTS" id="PR00132">
    <property type="entry name" value="GLHYDRLASE2"/>
</dbReference>
<dbReference type="InterPro" id="IPR008979">
    <property type="entry name" value="Galactose-bd-like_sf"/>
</dbReference>
<dbReference type="PANTHER" id="PTHR42732">
    <property type="entry name" value="BETA-GALACTOSIDASE"/>
    <property type="match status" value="1"/>
</dbReference>
<gene>
    <name evidence="10" type="ORF">PPNO1_LOCUS2527</name>
</gene>
<dbReference type="Gene3D" id="3.20.20.80">
    <property type="entry name" value="Glycosidases"/>
    <property type="match status" value="1"/>
</dbReference>
<dbReference type="InterPro" id="IPR013783">
    <property type="entry name" value="Ig-like_fold"/>
</dbReference>
<feature type="signal peptide" evidence="5">
    <location>
        <begin position="1"/>
        <end position="17"/>
    </location>
</feature>
<evidence type="ECO:0000256" key="1">
    <source>
        <dbReference type="ARBA" id="ARBA00007401"/>
    </source>
</evidence>
<evidence type="ECO:0000256" key="2">
    <source>
        <dbReference type="ARBA" id="ARBA00022801"/>
    </source>
</evidence>
<dbReference type="EMBL" id="CALLCH030000006">
    <property type="protein sequence ID" value="CAI4212779.1"/>
    <property type="molecule type" value="Genomic_DNA"/>
</dbReference>
<sequence length="726" mass="80404">MLILNLLLVALARPGASLVVQRQNDTPPESQRERRRASPEALDPPLANDFINDPDKHYETPEEDPARDVPFTLADFDDSEWDEVNVPHDWAIQGPFTPRLTPSLVAEWAACHSSRWYPGGGIYRNVWLTKVNPVHVAQWGTHITSRDVSEESAVLDLIVTLQSKADDDLEAEVTVDVHEIEDGQLGQKVASFPAEVVTVTAGQKEPNLYVAVTHVTADDEEIDTYETRFGIRSVVFSGDDGLIVNGERIPIRGVNQHHDLGALGAAFNLRAAQRQLEVLRDLGSNAIRMAHNPPATELLQLTDEMGFLVIDEIFDCWQREKNPSDFHLIFDEWHEADLRSFMRRDRNHASIVAWSIGNEVGEQYTEGEGAALADSLRKIAHEEDATRPATASMNYAKPDMPFPDAPAYEHLQGIKTSPLYQAFHEKFPDKLIFSSETAAALSTRGTYLFPVSKEVSAPVDDGSGGDPVAEQVSAYELYTAPFGSSADKVFAAQDRHPFVAGEFVWSGWDYLGEPTPYYTARSSYFGIIDLAGFPKDRYFLYQARWRPDLPFAHILPHWTWPDREGEVTPGRLKKEEYTYRFRWDDVVYQPGELHVVTYKDGEEWAEATVNTAGEAAEFEVTVDRDAIATDGLDLAFISVKVTDAEGNVVPEARNEITFSVSGPGEVVATDNGDPADMRSFPSPKRNAYSGLALGIIKATPGSSGPIKVTVTAEGITDAEITINGDS</sequence>
<dbReference type="GO" id="GO:0004553">
    <property type="term" value="F:hydrolase activity, hydrolyzing O-glycosyl compounds"/>
    <property type="evidence" value="ECO:0007669"/>
    <property type="project" value="InterPro"/>
</dbReference>
<evidence type="ECO:0000256" key="5">
    <source>
        <dbReference type="SAM" id="SignalP"/>
    </source>
</evidence>
<evidence type="ECO:0000259" key="9">
    <source>
        <dbReference type="Pfam" id="PF18565"/>
    </source>
</evidence>
<evidence type="ECO:0000313" key="11">
    <source>
        <dbReference type="Proteomes" id="UP000838763"/>
    </source>
</evidence>
<comment type="similarity">
    <text evidence="1">Belongs to the glycosyl hydrolase 2 family.</text>
</comment>
<dbReference type="InterPro" id="IPR048229">
    <property type="entry name" value="GalB-like"/>
</dbReference>
<dbReference type="GO" id="GO:0005975">
    <property type="term" value="P:carbohydrate metabolic process"/>
    <property type="evidence" value="ECO:0007669"/>
    <property type="project" value="InterPro"/>
</dbReference>
<dbReference type="InterPro" id="IPR032311">
    <property type="entry name" value="DUF4982"/>
</dbReference>
<feature type="domain" description="Glycoside hydrolase family 2 catalytic" evidence="7">
    <location>
        <begin position="240"/>
        <end position="394"/>
    </location>
</feature>
<dbReference type="SUPFAM" id="SSF49785">
    <property type="entry name" value="Galactose-binding domain-like"/>
    <property type="match status" value="1"/>
</dbReference>